<evidence type="ECO:0000313" key="5">
    <source>
        <dbReference type="Proteomes" id="UP000054639"/>
    </source>
</evidence>
<dbReference type="Gene3D" id="1.25.40.590">
    <property type="entry name" value="Type IV / VI secretion system, DotU"/>
    <property type="match status" value="1"/>
</dbReference>
<gene>
    <name evidence="3" type="ORF">Lqua_0149</name>
    <name evidence="4" type="ORF">NCTC12376_00397</name>
</gene>
<keyword evidence="5" id="KW-1185">Reference proteome</keyword>
<keyword evidence="1" id="KW-0472">Membrane</keyword>
<evidence type="ECO:0000313" key="3">
    <source>
        <dbReference type="EMBL" id="KTD55432.1"/>
    </source>
</evidence>
<dbReference type="RefSeq" id="WP_058472406.1">
    <property type="nucleotide sequence ID" value="NZ_CAAAIL010000006.1"/>
</dbReference>
<evidence type="ECO:0000256" key="1">
    <source>
        <dbReference type="SAM" id="Phobius"/>
    </source>
</evidence>
<feature type="domain" description="Type IV / VI secretion system DotU" evidence="2">
    <location>
        <begin position="41"/>
        <end position="238"/>
    </location>
</feature>
<dbReference type="Pfam" id="PF09850">
    <property type="entry name" value="DotU"/>
    <property type="match status" value="1"/>
</dbReference>
<dbReference type="InterPro" id="IPR017732">
    <property type="entry name" value="T4/T6SS_DotU"/>
</dbReference>
<dbReference type="Proteomes" id="UP000254230">
    <property type="component" value="Unassembled WGS sequence"/>
</dbReference>
<feature type="transmembrane region" description="Helical" evidence="1">
    <location>
        <begin position="221"/>
        <end position="242"/>
    </location>
</feature>
<dbReference type="STRING" id="45072.Lqua_0149"/>
<organism evidence="4 6">
    <name type="scientific">Legionella quateirensis</name>
    <dbReference type="NCBI Taxonomy" id="45072"/>
    <lineage>
        <taxon>Bacteria</taxon>
        <taxon>Pseudomonadati</taxon>
        <taxon>Pseudomonadota</taxon>
        <taxon>Gammaproteobacteria</taxon>
        <taxon>Legionellales</taxon>
        <taxon>Legionellaceae</taxon>
        <taxon>Legionella</taxon>
    </lineage>
</organism>
<dbReference type="EMBL" id="LNYR01000001">
    <property type="protein sequence ID" value="KTD55432.1"/>
    <property type="molecule type" value="Genomic_DNA"/>
</dbReference>
<dbReference type="InterPro" id="IPR038522">
    <property type="entry name" value="T4/T6SS_DotU_sf"/>
</dbReference>
<proteinExistence type="predicted"/>
<dbReference type="EMBL" id="UGOW01000001">
    <property type="protein sequence ID" value="STY16606.1"/>
    <property type="molecule type" value="Genomic_DNA"/>
</dbReference>
<protein>
    <submittedName>
        <fullName evidence="4">IcmH (DotU)</fullName>
    </submittedName>
</protein>
<sequence length="261" mass="29522">MTAEHYPASLVSRLAISGPALVPQGYYRSKLFIAPFSSNSLVAAAGPLLSLLERLCLSPSLPPIENIRDNIEHELRAFHSKLDASKYPLDLISIAQYLVSATIDEILGKSYLRIYNQAAEFKSFTPLTSDGAQPQQRFFEILNYIKERPNQFLDLIELVYFCLIAGFEGEYHLRADGRQVLDNTIEDLYQIIQQYRFNKPHRLFNENPLPKTIKKNYKASVITAIIAVSFVALAFLTSHIVLENKAKTLLFGHTQLAMLDD</sequence>
<keyword evidence="1" id="KW-1133">Transmembrane helix</keyword>
<accession>A0A378KQL3</accession>
<dbReference type="NCBIfam" id="NF038228">
    <property type="entry name" value="IcmH_DotU_IVB"/>
    <property type="match status" value="1"/>
</dbReference>
<dbReference type="PANTHER" id="PTHR38033">
    <property type="entry name" value="MEMBRANE PROTEIN-RELATED"/>
    <property type="match status" value="1"/>
</dbReference>
<reference evidence="3 5" key="1">
    <citation type="submission" date="2015-11" db="EMBL/GenBank/DDBJ databases">
        <title>Genomic analysis of 38 Legionella species identifies large and diverse effector repertoires.</title>
        <authorList>
            <person name="Burstein D."/>
            <person name="Amaro F."/>
            <person name="Zusman T."/>
            <person name="Lifshitz Z."/>
            <person name="Cohen O."/>
            <person name="Gilbert J.A."/>
            <person name="Pupko T."/>
            <person name="Shuman H.A."/>
            <person name="Segal G."/>
        </authorList>
    </citation>
    <scope>NUCLEOTIDE SEQUENCE [LARGE SCALE GENOMIC DNA]</scope>
    <source>
        <strain evidence="3 5">ATCC 49507</strain>
    </source>
</reference>
<dbReference type="AlphaFoldDB" id="A0A378KQL3"/>
<dbReference type="PANTHER" id="PTHR38033:SF1">
    <property type="entry name" value="DOTU FAMILY TYPE IV_VI SECRETION SYSTEM PROTEIN"/>
    <property type="match status" value="1"/>
</dbReference>
<dbReference type="Proteomes" id="UP000054639">
    <property type="component" value="Unassembled WGS sequence"/>
</dbReference>
<evidence type="ECO:0000313" key="4">
    <source>
        <dbReference type="EMBL" id="STY16606.1"/>
    </source>
</evidence>
<dbReference type="NCBIfam" id="TIGR03349">
    <property type="entry name" value="IV_VI_DotU"/>
    <property type="match status" value="1"/>
</dbReference>
<evidence type="ECO:0000313" key="6">
    <source>
        <dbReference type="Proteomes" id="UP000254230"/>
    </source>
</evidence>
<dbReference type="OrthoDB" id="345640at2"/>
<name>A0A378KQL3_9GAMM</name>
<reference evidence="4 6" key="2">
    <citation type="submission" date="2018-06" db="EMBL/GenBank/DDBJ databases">
        <authorList>
            <consortium name="Pathogen Informatics"/>
            <person name="Doyle S."/>
        </authorList>
    </citation>
    <scope>NUCLEOTIDE SEQUENCE [LARGE SCALE GENOMIC DNA]</scope>
    <source>
        <strain evidence="4 6">NCTC12376</strain>
    </source>
</reference>
<evidence type="ECO:0000259" key="2">
    <source>
        <dbReference type="Pfam" id="PF09850"/>
    </source>
</evidence>
<keyword evidence="1" id="KW-0812">Transmembrane</keyword>